<sequence>MPDELDEVRARYPLGTEVRGRFVRWILPDRPGTAGMVVDLGDHRFGYLDVLTLPIDPNAWPAAGTEATFEVTQHSRGQVRLWPLDAALRAPDRRRPANRADR</sequence>
<name>A0A4R2IZ16_9ACTN</name>
<evidence type="ECO:0000313" key="2">
    <source>
        <dbReference type="Proteomes" id="UP000295573"/>
    </source>
</evidence>
<dbReference type="EMBL" id="SLWR01000001">
    <property type="protein sequence ID" value="TCO51163.1"/>
    <property type="molecule type" value="Genomic_DNA"/>
</dbReference>
<dbReference type="Proteomes" id="UP000295573">
    <property type="component" value="Unassembled WGS sequence"/>
</dbReference>
<comment type="caution">
    <text evidence="1">The sequence shown here is derived from an EMBL/GenBank/DDBJ whole genome shotgun (WGS) entry which is preliminary data.</text>
</comment>
<keyword evidence="2" id="KW-1185">Reference proteome</keyword>
<accession>A0A4R2IZ16</accession>
<dbReference type="RefSeq" id="WP_132142831.1">
    <property type="nucleotide sequence ID" value="NZ_SLWR01000001.1"/>
</dbReference>
<evidence type="ECO:0008006" key="3">
    <source>
        <dbReference type="Google" id="ProtNLM"/>
    </source>
</evidence>
<dbReference type="OrthoDB" id="3386372at2"/>
<evidence type="ECO:0000313" key="1">
    <source>
        <dbReference type="EMBL" id="TCO51163.1"/>
    </source>
</evidence>
<dbReference type="AlphaFoldDB" id="A0A4R2IZ16"/>
<reference evidence="1 2" key="1">
    <citation type="journal article" date="2015" name="Stand. Genomic Sci.">
        <title>Genomic Encyclopedia of Bacterial and Archaeal Type Strains, Phase III: the genomes of soil and plant-associated and newly described type strains.</title>
        <authorList>
            <person name="Whitman W.B."/>
            <person name="Woyke T."/>
            <person name="Klenk H.P."/>
            <person name="Zhou Y."/>
            <person name="Lilburn T.G."/>
            <person name="Beck B.J."/>
            <person name="De Vos P."/>
            <person name="Vandamme P."/>
            <person name="Eisen J.A."/>
            <person name="Garrity G."/>
            <person name="Hugenholtz P."/>
            <person name="Kyrpides N.C."/>
        </authorList>
    </citation>
    <scope>NUCLEOTIDE SEQUENCE [LARGE SCALE GENOMIC DNA]</scope>
    <source>
        <strain evidence="1 2">VKM Ac-2541</strain>
    </source>
</reference>
<organism evidence="1 2">
    <name type="scientific">Kribbella antiqua</name>
    <dbReference type="NCBI Taxonomy" id="2512217"/>
    <lineage>
        <taxon>Bacteria</taxon>
        <taxon>Bacillati</taxon>
        <taxon>Actinomycetota</taxon>
        <taxon>Actinomycetes</taxon>
        <taxon>Propionibacteriales</taxon>
        <taxon>Kribbellaceae</taxon>
        <taxon>Kribbella</taxon>
    </lineage>
</organism>
<gene>
    <name evidence="1" type="ORF">EV646_101146</name>
</gene>
<protein>
    <recommendedName>
        <fullName evidence="3">S1 motif domain-containing protein</fullName>
    </recommendedName>
</protein>
<proteinExistence type="predicted"/>